<keyword evidence="7 14" id="KW-0028">Amino-acid biosynthesis</keyword>
<keyword evidence="19" id="KW-0808">Transferase</keyword>
<evidence type="ECO:0000256" key="2">
    <source>
        <dbReference type="ARBA" id="ARBA00005056"/>
    </source>
</evidence>
<comment type="pathway">
    <text evidence="3">Amino-acid biosynthesis; L-methionine biosynthesis via de novo pathway; L-homoserine from L-aspartate: step 3/3.</text>
</comment>
<evidence type="ECO:0000256" key="1">
    <source>
        <dbReference type="ARBA" id="ARBA00001920"/>
    </source>
</evidence>
<keyword evidence="8 14" id="KW-0791">Threonine biosynthesis</keyword>
<evidence type="ECO:0000259" key="18">
    <source>
        <dbReference type="Pfam" id="PF03447"/>
    </source>
</evidence>
<evidence type="ECO:0000256" key="8">
    <source>
        <dbReference type="ARBA" id="ARBA00022697"/>
    </source>
</evidence>
<comment type="cofactor">
    <cofactor evidence="1">
        <name>a metal cation</name>
        <dbReference type="ChEBI" id="CHEBI:25213"/>
    </cofactor>
</comment>
<keyword evidence="9 14" id="KW-0521">NADP</keyword>
<keyword evidence="20" id="KW-1185">Reference proteome</keyword>
<evidence type="ECO:0000313" key="19">
    <source>
        <dbReference type="EMBL" id="TFK95798.1"/>
    </source>
</evidence>
<dbReference type="UniPathway" id="UPA00050">
    <property type="reaction ID" value="UER00063"/>
</dbReference>
<evidence type="ECO:0000313" key="20">
    <source>
        <dbReference type="Proteomes" id="UP000305067"/>
    </source>
</evidence>
<dbReference type="FunFam" id="3.30.360.10:FF:000006">
    <property type="entry name" value="Bifunctional aspartokinase/homoserine dehydrogenase"/>
    <property type="match status" value="1"/>
</dbReference>
<feature type="active site" description="Proton donor" evidence="15">
    <location>
        <position position="232"/>
    </location>
</feature>
<dbReference type="AlphaFoldDB" id="A0A5C3Q6G4"/>
<feature type="domain" description="Aspartate/homoserine dehydrogenase NAD-binding" evidence="18">
    <location>
        <begin position="13"/>
        <end position="148"/>
    </location>
</feature>
<evidence type="ECO:0000256" key="10">
    <source>
        <dbReference type="ARBA" id="ARBA00023002"/>
    </source>
</evidence>
<comment type="pathway">
    <text evidence="2">Amino-acid biosynthesis; L-threonine biosynthesis; L-threonine from L-aspartate: step 3/5.</text>
</comment>
<dbReference type="InterPro" id="IPR022697">
    <property type="entry name" value="HDH_short"/>
</dbReference>
<evidence type="ECO:0000256" key="3">
    <source>
        <dbReference type="ARBA" id="ARBA00005062"/>
    </source>
</evidence>
<dbReference type="Gene3D" id="3.30.360.10">
    <property type="entry name" value="Dihydrodipicolinate Reductase, domain 2"/>
    <property type="match status" value="1"/>
</dbReference>
<sequence>MPSPKNIEVAVVGVGLVGAEFVAQLLSYNAKSASSLAKLSLVSLSSSKRTIAFPEPAPPSYDWKAALAASSTPFSVSSLLDTLVDRNPKDKTIIVVDNTASEDIARSYPQFLKAGINVVTPNKKAFSGDLSLSVDIAKSAEAGGSRYYNEATVGAGLPVVGPLRDLVATGDEVTKIEGVFSGTLSYIFNNYSPATPSSNPSTFASIVTIAREKGYTEPHPGDDLSGTDVARKLTILSRLVPSLFDKLDRGYASVATSSLIPEPLQSIDTGDEFVRRLPEFDAEFEKMRKEAEGNGEVIRYVGVIDVAAGKIEAKLERYSSTHPFAASLSGADNIVLFHTKRYADRPLIVQGAGAGAAVTAMGVLSDVLRFV</sequence>
<evidence type="ECO:0000256" key="15">
    <source>
        <dbReference type="PIRSR" id="PIRSR036497-1"/>
    </source>
</evidence>
<dbReference type="GO" id="GO:0009086">
    <property type="term" value="P:methionine biosynthetic process"/>
    <property type="evidence" value="ECO:0007669"/>
    <property type="project" value="UniProtKB-KW"/>
</dbReference>
<dbReference type="EMBL" id="ML178874">
    <property type="protein sequence ID" value="TFK95798.1"/>
    <property type="molecule type" value="Genomic_DNA"/>
</dbReference>
<feature type="binding site" evidence="16">
    <location>
        <position position="99"/>
    </location>
    <ligand>
        <name>NADPH</name>
        <dbReference type="ChEBI" id="CHEBI:57783"/>
    </ligand>
</feature>
<keyword evidence="11 14" id="KW-0486">Methionine biosynthesis</keyword>
<evidence type="ECO:0000256" key="11">
    <source>
        <dbReference type="ARBA" id="ARBA00023167"/>
    </source>
</evidence>
<dbReference type="UniPathway" id="UPA00051">
    <property type="reaction ID" value="UER00465"/>
</dbReference>
<dbReference type="InterPro" id="IPR001342">
    <property type="entry name" value="HDH_cat"/>
</dbReference>
<dbReference type="OrthoDB" id="67851at2759"/>
<dbReference type="SUPFAM" id="SSF51735">
    <property type="entry name" value="NAD(P)-binding Rossmann-fold domains"/>
    <property type="match status" value="1"/>
</dbReference>
<dbReference type="GO" id="GO:0009088">
    <property type="term" value="P:threonine biosynthetic process"/>
    <property type="evidence" value="ECO:0007669"/>
    <property type="project" value="UniProtKB-UniPathway"/>
</dbReference>
<evidence type="ECO:0000259" key="17">
    <source>
        <dbReference type="Pfam" id="PF00742"/>
    </source>
</evidence>
<comment type="similarity">
    <text evidence="4 14">Belongs to the homoserine dehydrogenase family.</text>
</comment>
<dbReference type="GO" id="GO:0016301">
    <property type="term" value="F:kinase activity"/>
    <property type="evidence" value="ECO:0007669"/>
    <property type="project" value="UniProtKB-KW"/>
</dbReference>
<dbReference type="PANTHER" id="PTHR43070:SF5">
    <property type="entry name" value="HOMOSERINE DEHYDROGENASE"/>
    <property type="match status" value="1"/>
</dbReference>
<dbReference type="SUPFAM" id="SSF55347">
    <property type="entry name" value="Glyceraldehyde-3-phosphate dehydrogenase-like, C-terminal domain"/>
    <property type="match status" value="1"/>
</dbReference>
<gene>
    <name evidence="19" type="ORF">BDV98DRAFT_369851</name>
</gene>
<proteinExistence type="inferred from homology"/>
<evidence type="ECO:0000256" key="7">
    <source>
        <dbReference type="ARBA" id="ARBA00022605"/>
    </source>
</evidence>
<comment type="function">
    <text evidence="13">Catalyzes the conversion of L-aspartate-beta-semialdehyde (L-Asa) to L-homoserine (L-Hse), the third step in the biosynthesis of amino acids that derive from aspartate (the aspartate family of amino acids), including methioinine and threonine, the latter of which is a precursor to isoleucine; production of homoserine leads to a branch-point in the pathway as it can either be O-phosphorylated for processing to threonine, or O-acylated for processing to methionine.</text>
</comment>
<protein>
    <recommendedName>
        <fullName evidence="6 14">Homoserine dehydrogenase</fullName>
        <shortName evidence="14">HDH</shortName>
        <ecNumber evidence="5 14">1.1.1.3</ecNumber>
    </recommendedName>
</protein>
<feature type="binding site" evidence="16">
    <location>
        <position position="123"/>
    </location>
    <ligand>
        <name>NADPH</name>
        <dbReference type="ChEBI" id="CHEBI:57783"/>
    </ligand>
</feature>
<dbReference type="InterPro" id="IPR005106">
    <property type="entry name" value="Asp/hSer_DH_NAD-bd"/>
</dbReference>
<accession>A0A5C3Q6G4</accession>
<keyword evidence="19" id="KW-0418">Kinase</keyword>
<evidence type="ECO:0000256" key="13">
    <source>
        <dbReference type="ARBA" id="ARBA00059589"/>
    </source>
</evidence>
<dbReference type="PIRSF" id="PIRSF036497">
    <property type="entry name" value="HDH_short"/>
    <property type="match status" value="1"/>
</dbReference>
<dbReference type="InterPro" id="IPR036291">
    <property type="entry name" value="NAD(P)-bd_dom_sf"/>
</dbReference>
<reference evidence="19 20" key="1">
    <citation type="journal article" date="2019" name="Nat. Ecol. Evol.">
        <title>Megaphylogeny resolves global patterns of mushroom evolution.</title>
        <authorList>
            <person name="Varga T."/>
            <person name="Krizsan K."/>
            <person name="Foldi C."/>
            <person name="Dima B."/>
            <person name="Sanchez-Garcia M."/>
            <person name="Sanchez-Ramirez S."/>
            <person name="Szollosi G.J."/>
            <person name="Szarkandi J.G."/>
            <person name="Papp V."/>
            <person name="Albert L."/>
            <person name="Andreopoulos W."/>
            <person name="Angelini C."/>
            <person name="Antonin V."/>
            <person name="Barry K.W."/>
            <person name="Bougher N.L."/>
            <person name="Buchanan P."/>
            <person name="Buyck B."/>
            <person name="Bense V."/>
            <person name="Catcheside P."/>
            <person name="Chovatia M."/>
            <person name="Cooper J."/>
            <person name="Damon W."/>
            <person name="Desjardin D."/>
            <person name="Finy P."/>
            <person name="Geml J."/>
            <person name="Haridas S."/>
            <person name="Hughes K."/>
            <person name="Justo A."/>
            <person name="Karasinski D."/>
            <person name="Kautmanova I."/>
            <person name="Kiss B."/>
            <person name="Kocsube S."/>
            <person name="Kotiranta H."/>
            <person name="LaButti K.M."/>
            <person name="Lechner B.E."/>
            <person name="Liimatainen K."/>
            <person name="Lipzen A."/>
            <person name="Lukacs Z."/>
            <person name="Mihaltcheva S."/>
            <person name="Morgado L.N."/>
            <person name="Niskanen T."/>
            <person name="Noordeloos M.E."/>
            <person name="Ohm R.A."/>
            <person name="Ortiz-Santana B."/>
            <person name="Ovrebo C."/>
            <person name="Racz N."/>
            <person name="Riley R."/>
            <person name="Savchenko A."/>
            <person name="Shiryaev A."/>
            <person name="Soop K."/>
            <person name="Spirin V."/>
            <person name="Szebenyi C."/>
            <person name="Tomsovsky M."/>
            <person name="Tulloss R.E."/>
            <person name="Uehling J."/>
            <person name="Grigoriev I.V."/>
            <person name="Vagvolgyi C."/>
            <person name="Papp T."/>
            <person name="Martin F.M."/>
            <person name="Miettinen O."/>
            <person name="Hibbett D.S."/>
            <person name="Nagy L.G."/>
        </authorList>
    </citation>
    <scope>NUCLEOTIDE SEQUENCE [LARGE SCALE GENOMIC DNA]</scope>
    <source>
        <strain evidence="19 20">CBS 309.79</strain>
    </source>
</reference>
<dbReference type="EC" id="1.1.1.3" evidence="5 14"/>
<dbReference type="PANTHER" id="PTHR43070">
    <property type="match status" value="1"/>
</dbReference>
<name>A0A5C3Q6G4_9AGAR</name>
<feature type="binding site" evidence="16">
    <location>
        <position position="217"/>
    </location>
    <ligand>
        <name>L-homoserine</name>
        <dbReference type="ChEBI" id="CHEBI:57476"/>
    </ligand>
</feature>
<evidence type="ECO:0000256" key="5">
    <source>
        <dbReference type="ARBA" id="ARBA00013213"/>
    </source>
</evidence>
<evidence type="ECO:0000256" key="4">
    <source>
        <dbReference type="ARBA" id="ARBA00006753"/>
    </source>
</evidence>
<dbReference type="Proteomes" id="UP000305067">
    <property type="component" value="Unassembled WGS sequence"/>
</dbReference>
<dbReference type="Pfam" id="PF00742">
    <property type="entry name" value="Homoserine_dh"/>
    <property type="match status" value="1"/>
</dbReference>
<comment type="catalytic activity">
    <reaction evidence="12">
        <text>L-homoserine + NADP(+) = L-aspartate 4-semialdehyde + NADPH + H(+)</text>
        <dbReference type="Rhea" id="RHEA:15761"/>
        <dbReference type="ChEBI" id="CHEBI:15378"/>
        <dbReference type="ChEBI" id="CHEBI:57476"/>
        <dbReference type="ChEBI" id="CHEBI:57783"/>
        <dbReference type="ChEBI" id="CHEBI:58349"/>
        <dbReference type="ChEBI" id="CHEBI:537519"/>
        <dbReference type="EC" id="1.1.1.3"/>
    </reaction>
    <physiologicalReaction direction="right-to-left" evidence="12">
        <dbReference type="Rhea" id="RHEA:15763"/>
    </physiologicalReaction>
</comment>
<dbReference type="Gene3D" id="3.40.50.720">
    <property type="entry name" value="NAD(P)-binding Rossmann-like Domain"/>
    <property type="match status" value="1"/>
</dbReference>
<evidence type="ECO:0000256" key="12">
    <source>
        <dbReference type="ARBA" id="ARBA00048841"/>
    </source>
</evidence>
<dbReference type="GO" id="GO:0004412">
    <property type="term" value="F:homoserine dehydrogenase activity"/>
    <property type="evidence" value="ECO:0007669"/>
    <property type="project" value="UniProtKB-EC"/>
</dbReference>
<dbReference type="GO" id="GO:0050661">
    <property type="term" value="F:NADP binding"/>
    <property type="evidence" value="ECO:0007669"/>
    <property type="project" value="InterPro"/>
</dbReference>
<feature type="domain" description="Homoserine dehydrogenase catalytic" evidence="17">
    <location>
        <begin position="158"/>
        <end position="368"/>
    </location>
</feature>
<evidence type="ECO:0000256" key="16">
    <source>
        <dbReference type="PIRSR" id="PIRSR036497-2"/>
    </source>
</evidence>
<organism evidence="19 20">
    <name type="scientific">Pterulicium gracile</name>
    <dbReference type="NCBI Taxonomy" id="1884261"/>
    <lineage>
        <taxon>Eukaryota</taxon>
        <taxon>Fungi</taxon>
        <taxon>Dikarya</taxon>
        <taxon>Basidiomycota</taxon>
        <taxon>Agaricomycotina</taxon>
        <taxon>Agaricomycetes</taxon>
        <taxon>Agaricomycetidae</taxon>
        <taxon>Agaricales</taxon>
        <taxon>Pleurotineae</taxon>
        <taxon>Pterulaceae</taxon>
        <taxon>Pterulicium</taxon>
    </lineage>
</organism>
<evidence type="ECO:0000256" key="6">
    <source>
        <dbReference type="ARBA" id="ARBA00013376"/>
    </source>
</evidence>
<dbReference type="GO" id="GO:0009090">
    <property type="term" value="P:homoserine biosynthetic process"/>
    <property type="evidence" value="ECO:0007669"/>
    <property type="project" value="TreeGrafter"/>
</dbReference>
<dbReference type="InterPro" id="IPR011147">
    <property type="entry name" value="Bifunc_Aspkin/hSer_DH"/>
</dbReference>
<evidence type="ECO:0000256" key="14">
    <source>
        <dbReference type="PIRNR" id="PIRNR036497"/>
    </source>
</evidence>
<keyword evidence="10 14" id="KW-0560">Oxidoreductase</keyword>
<evidence type="ECO:0000256" key="9">
    <source>
        <dbReference type="ARBA" id="ARBA00022857"/>
    </source>
</evidence>
<dbReference type="Pfam" id="PF03447">
    <property type="entry name" value="NAD_binding_3"/>
    <property type="match status" value="1"/>
</dbReference>
<feature type="binding site" evidence="16">
    <location>
        <begin position="13"/>
        <end position="18"/>
    </location>
    <ligand>
        <name>NADP(+)</name>
        <dbReference type="ChEBI" id="CHEBI:58349"/>
    </ligand>
</feature>
<dbReference type="STRING" id="1884261.A0A5C3Q6G4"/>